<keyword evidence="7 17" id="KW-0441">Lipid A biosynthesis</keyword>
<keyword evidence="6 17" id="KW-0444">Lipid biosynthesis</keyword>
<comment type="similarity">
    <text evidence="16">In the C-terminal section; belongs to the thioester dehydratase family.</text>
</comment>
<evidence type="ECO:0000256" key="9">
    <source>
        <dbReference type="ARBA" id="ARBA00022801"/>
    </source>
</evidence>
<evidence type="ECO:0000256" key="7">
    <source>
        <dbReference type="ARBA" id="ARBA00022556"/>
    </source>
</evidence>
<sequence length="462" mass="50859">MVKQTTIKSEISLKGVGLHTGKEVTMTFKPAPVNNGYTFVRVDLEGHPIVEADANYVVNTQRGTNLEKNGVKIQTSEHVLAAFVGCDVDNVIIELDASEPPIMDGSSKYFVEAVEKAGVEEQDAERKVYVVKEVISYTDETTGSEIIVMPSDEYQVTTMVDFGTKVLGTQNATLKSLKDFKAEIADARTFSFLHELETLLNNGLIKGGDLNNAIVYVDKEISPETMENLKVAFGKDSIAVKPNGILDNLTLHYPNEAARHKLLDVIGDLALVGTRIKGKIIANKPGHFVNTQFAKKLSKLVKIEQRNQVPVFDLNQEPLMDVNKIMSMLPHRPPFLLVDKILEMSESHVVGLKNVTMNESFFVGHFPGAPVMPGVLIVEAMAQTGGILILSSVPDPENYLTYFMKIDNVKFKQKVLPGDTLIFKCDLISPIRRGICHMQANAYANGKLAAEAELMAQIVKNS</sequence>
<dbReference type="eggNOG" id="COG0764">
    <property type="taxonomic scope" value="Bacteria"/>
</dbReference>
<dbReference type="HAMAP" id="MF_00406">
    <property type="entry name" value="FabZ"/>
    <property type="match status" value="1"/>
</dbReference>
<name>A0A0A2M5R4_9FLAO</name>
<comment type="caution">
    <text evidence="19">The sequence shown here is derived from an EMBL/GenBank/DDBJ whole genome shotgun (WGS) entry which is preliminary data.</text>
</comment>
<dbReference type="EC" id="3.5.1.108" evidence="17"/>
<dbReference type="NCBIfam" id="TIGR01750">
    <property type="entry name" value="fabZ"/>
    <property type="match status" value="1"/>
</dbReference>
<dbReference type="InterPro" id="IPR013114">
    <property type="entry name" value="FabA_FabZ"/>
</dbReference>
<evidence type="ECO:0000256" key="18">
    <source>
        <dbReference type="HAMAP-Rule" id="MF_00406"/>
    </source>
</evidence>
<dbReference type="NCBIfam" id="NF000582">
    <property type="entry name" value="PRK00006.1"/>
    <property type="match status" value="1"/>
</dbReference>
<dbReference type="InterPro" id="IPR004463">
    <property type="entry name" value="UDP-acyl_GlcNac_deAcase"/>
</dbReference>
<dbReference type="EC" id="4.2.1.59" evidence="18"/>
<evidence type="ECO:0000256" key="6">
    <source>
        <dbReference type="ARBA" id="ARBA00022516"/>
    </source>
</evidence>
<feature type="binding site" evidence="17">
    <location>
        <position position="264"/>
    </location>
    <ligand>
        <name>Zn(2+)</name>
        <dbReference type="ChEBI" id="CHEBI:29105"/>
    </ligand>
</feature>
<dbReference type="GO" id="GO:0016020">
    <property type="term" value="C:membrane"/>
    <property type="evidence" value="ECO:0007669"/>
    <property type="project" value="GOC"/>
</dbReference>
<evidence type="ECO:0000256" key="11">
    <source>
        <dbReference type="ARBA" id="ARBA00023098"/>
    </source>
</evidence>
<dbReference type="PANTHER" id="PTHR33694:SF1">
    <property type="entry name" value="UDP-3-O-ACYL-N-ACETYLGLUCOSAMINE DEACETYLASE 1, MITOCHONDRIAL-RELATED"/>
    <property type="match status" value="1"/>
</dbReference>
<dbReference type="GO" id="GO:0005737">
    <property type="term" value="C:cytoplasm"/>
    <property type="evidence" value="ECO:0007669"/>
    <property type="project" value="UniProtKB-SubCell"/>
</dbReference>
<comment type="catalytic activity">
    <reaction evidence="13 17">
        <text>a UDP-3-O-[(3R)-3-hydroxyacyl]-N-acetyl-alpha-D-glucosamine + H2O = a UDP-3-O-[(3R)-3-hydroxyacyl]-alpha-D-glucosamine + acetate</text>
        <dbReference type="Rhea" id="RHEA:67816"/>
        <dbReference type="ChEBI" id="CHEBI:15377"/>
        <dbReference type="ChEBI" id="CHEBI:30089"/>
        <dbReference type="ChEBI" id="CHEBI:137740"/>
        <dbReference type="ChEBI" id="CHEBI:173225"/>
        <dbReference type="EC" id="3.5.1.108"/>
    </reaction>
</comment>
<dbReference type="STRING" id="1406840.Q763_03510"/>
<evidence type="ECO:0000256" key="2">
    <source>
        <dbReference type="ARBA" id="ARBA00002923"/>
    </source>
</evidence>
<evidence type="ECO:0000256" key="12">
    <source>
        <dbReference type="ARBA" id="ARBA00023239"/>
    </source>
</evidence>
<accession>A0A0A2M5R4</accession>
<dbReference type="InterPro" id="IPR020568">
    <property type="entry name" value="Ribosomal_Su5_D2-typ_SF"/>
</dbReference>
<dbReference type="Proteomes" id="UP000030129">
    <property type="component" value="Unassembled WGS sequence"/>
</dbReference>
<dbReference type="HAMAP" id="MF_00388">
    <property type="entry name" value="LpxC"/>
    <property type="match status" value="1"/>
</dbReference>
<evidence type="ECO:0000256" key="10">
    <source>
        <dbReference type="ARBA" id="ARBA00022833"/>
    </source>
</evidence>
<keyword evidence="20" id="KW-1185">Reference proteome</keyword>
<dbReference type="CDD" id="cd01288">
    <property type="entry name" value="FabZ"/>
    <property type="match status" value="1"/>
</dbReference>
<dbReference type="UniPathway" id="UPA00359">
    <property type="reaction ID" value="UER00478"/>
</dbReference>
<protein>
    <recommendedName>
        <fullName evidence="17 18">Multifunctional fusion protein</fullName>
    </recommendedName>
    <domain>
        <recommendedName>
            <fullName evidence="18">3-hydroxyacyl-[acyl-carrier-protein] dehydratase FabZ</fullName>
            <ecNumber evidence="18">4.2.1.59</ecNumber>
        </recommendedName>
        <alternativeName>
            <fullName evidence="18">(3R)-hydroxymyristoyl-[acyl-carrier-protein] dehydratase</fullName>
        </alternativeName>
        <alternativeName>
            <fullName evidence="18">Beta-hydroxyacyl-ACP dehydratase</fullName>
            <shortName evidence="18">(3R)-hydroxymyristoyl-ACP dehydrase</shortName>
        </alternativeName>
    </domain>
    <domain>
        <recommendedName>
            <fullName evidence="17">UDP-3-O-acyl-N-acetylglucosamine deacetylase</fullName>
            <shortName evidence="17">UDP-3-O-acyl-GlcNAc deacetylase</shortName>
            <ecNumber evidence="17">3.5.1.108</ecNumber>
        </recommendedName>
        <alternativeName>
            <fullName evidence="17">UDP-3-O-[R-3-hydroxymyristoyl]-N-acetylglucosamine deacetylase</fullName>
        </alternativeName>
    </domain>
</protein>
<dbReference type="PANTHER" id="PTHR33694">
    <property type="entry name" value="UDP-3-O-ACYL-N-ACETYLGLUCOSAMINE DEACETYLASE 1, MITOCHONDRIAL-RELATED"/>
    <property type="match status" value="1"/>
</dbReference>
<reference evidence="19 20" key="1">
    <citation type="submission" date="2013-09" db="EMBL/GenBank/DDBJ databases">
        <authorList>
            <person name="Zeng Z."/>
            <person name="Chen C."/>
        </authorList>
    </citation>
    <scope>NUCLEOTIDE SEQUENCE [LARGE SCALE GENOMIC DNA]</scope>
    <source>
        <strain evidence="19 20">F44-8</strain>
    </source>
</reference>
<keyword evidence="9 17" id="KW-0378">Hydrolase</keyword>
<dbReference type="InterPro" id="IPR029069">
    <property type="entry name" value="HotDog_dom_sf"/>
</dbReference>
<organism evidence="19 20">
    <name type="scientific">Flavobacterium beibuense F44-8</name>
    <dbReference type="NCBI Taxonomy" id="1406840"/>
    <lineage>
        <taxon>Bacteria</taxon>
        <taxon>Pseudomonadati</taxon>
        <taxon>Bacteroidota</taxon>
        <taxon>Flavobacteriia</taxon>
        <taxon>Flavobacteriales</taxon>
        <taxon>Flavobacteriaceae</taxon>
        <taxon>Flavobacterium</taxon>
    </lineage>
</organism>
<feature type="active site" evidence="18">
    <location>
        <position position="365"/>
    </location>
</feature>
<keyword evidence="8 17" id="KW-0479">Metal-binding</keyword>
<comment type="cofactor">
    <cofactor evidence="1 17">
        <name>Zn(2+)</name>
        <dbReference type="ChEBI" id="CHEBI:29105"/>
    </cofactor>
</comment>
<evidence type="ECO:0000256" key="5">
    <source>
        <dbReference type="ARBA" id="ARBA00022490"/>
    </source>
</evidence>
<dbReference type="Gene3D" id="3.10.129.10">
    <property type="entry name" value="Hotdog Thioesterase"/>
    <property type="match status" value="1"/>
</dbReference>
<comment type="subcellular location">
    <subcellularLocation>
        <location evidence="3 18">Cytoplasm</location>
    </subcellularLocation>
</comment>
<evidence type="ECO:0000256" key="1">
    <source>
        <dbReference type="ARBA" id="ARBA00001947"/>
    </source>
</evidence>
<feature type="binding site" evidence="17">
    <location>
        <position position="78"/>
    </location>
    <ligand>
        <name>Zn(2+)</name>
        <dbReference type="ChEBI" id="CHEBI:29105"/>
    </ligand>
</feature>
<gene>
    <name evidence="18" type="primary">fabZ</name>
    <name evidence="17" type="synonym">lpxC</name>
    <name evidence="19" type="ORF">Q763_03510</name>
</gene>
<dbReference type="GO" id="GO:0009245">
    <property type="term" value="P:lipid A biosynthetic process"/>
    <property type="evidence" value="ECO:0007669"/>
    <property type="project" value="UniProtKB-UniRule"/>
</dbReference>
<dbReference type="FunFam" id="3.10.129.10:FF:000001">
    <property type="entry name" value="3-hydroxyacyl-[acyl-carrier-protein] dehydratase FabZ"/>
    <property type="match status" value="1"/>
</dbReference>
<dbReference type="SUPFAM" id="SSF54637">
    <property type="entry name" value="Thioesterase/thiol ester dehydrase-isomerase"/>
    <property type="match status" value="1"/>
</dbReference>
<dbReference type="eggNOG" id="COG0774">
    <property type="taxonomic scope" value="Bacteria"/>
</dbReference>
<dbReference type="Gene3D" id="3.30.230.20">
    <property type="entry name" value="lpxc deacetylase, domain 1"/>
    <property type="match status" value="1"/>
</dbReference>
<evidence type="ECO:0000256" key="14">
    <source>
        <dbReference type="ARBA" id="ARBA00025049"/>
    </source>
</evidence>
<evidence type="ECO:0000313" key="19">
    <source>
        <dbReference type="EMBL" id="KGO83645.1"/>
    </source>
</evidence>
<comment type="similarity">
    <text evidence="18">Belongs to the thioester dehydratase family. FabZ subfamily.</text>
</comment>
<evidence type="ECO:0000256" key="16">
    <source>
        <dbReference type="ARBA" id="ARBA00061355"/>
    </source>
</evidence>
<feature type="active site" description="Proton donor" evidence="17">
    <location>
        <position position="287"/>
    </location>
</feature>
<evidence type="ECO:0000256" key="15">
    <source>
        <dbReference type="ARBA" id="ARBA00061221"/>
    </source>
</evidence>
<evidence type="ECO:0000256" key="3">
    <source>
        <dbReference type="ARBA" id="ARBA00004496"/>
    </source>
</evidence>
<evidence type="ECO:0000313" key="20">
    <source>
        <dbReference type="Proteomes" id="UP000030129"/>
    </source>
</evidence>
<dbReference type="NCBIfam" id="NF009667">
    <property type="entry name" value="PRK13188.1"/>
    <property type="match status" value="1"/>
</dbReference>
<comment type="function">
    <text evidence="14 18">Involved in unsaturated fatty acids biosynthesis. Catalyzes the dehydration of short chain beta-hydroxyacyl-ACPs and long chain saturated and unsaturated beta-hydroxyacyl-ACPs.</text>
</comment>
<dbReference type="Gene3D" id="3.30.1700.10">
    <property type="entry name" value="lpxc deacetylase, domain 2"/>
    <property type="match status" value="1"/>
</dbReference>
<dbReference type="SUPFAM" id="SSF54211">
    <property type="entry name" value="Ribosomal protein S5 domain 2-like"/>
    <property type="match status" value="2"/>
</dbReference>
<keyword evidence="5 18" id="KW-0963">Cytoplasm</keyword>
<dbReference type="EMBL" id="JRLV01000003">
    <property type="protein sequence ID" value="KGO83645.1"/>
    <property type="molecule type" value="Genomic_DNA"/>
</dbReference>
<dbReference type="InterPro" id="IPR015870">
    <property type="entry name" value="UDP-acyl_N-AcGlcN_deAcase_N"/>
</dbReference>
<comment type="similarity">
    <text evidence="17">Belongs to the LpxC family.</text>
</comment>
<dbReference type="Pfam" id="PF07977">
    <property type="entry name" value="FabA"/>
    <property type="match status" value="1"/>
</dbReference>
<comment type="pathway">
    <text evidence="4 17">Glycolipid biosynthesis; lipid IV(A) biosynthesis; lipid IV(A) from (3R)-3-hydroxytetradecanoyl-[acyl-carrier-protein] and UDP-N-acetyl-alpha-D-glucosamine: step 2/6.</text>
</comment>
<keyword evidence="10 17" id="KW-0862">Zinc</keyword>
<dbReference type="InterPro" id="IPR011334">
    <property type="entry name" value="UDP-acyl_GlcNac_deAcase_C"/>
</dbReference>
<dbReference type="GO" id="GO:0019171">
    <property type="term" value="F:(3R)-hydroxyacyl-[acyl-carrier-protein] dehydratase activity"/>
    <property type="evidence" value="ECO:0007669"/>
    <property type="project" value="UniProtKB-EC"/>
</dbReference>
<evidence type="ECO:0000256" key="13">
    <source>
        <dbReference type="ARBA" id="ARBA00024535"/>
    </source>
</evidence>
<dbReference type="GO" id="GO:0046872">
    <property type="term" value="F:metal ion binding"/>
    <property type="evidence" value="ECO:0007669"/>
    <property type="project" value="UniProtKB-KW"/>
</dbReference>
<proteinExistence type="inferred from homology"/>
<keyword evidence="11 17" id="KW-0443">Lipid metabolism</keyword>
<comment type="catalytic activity">
    <reaction evidence="18">
        <text>a (3R)-hydroxyacyl-[ACP] = a (2E)-enoyl-[ACP] + H2O</text>
        <dbReference type="Rhea" id="RHEA:13097"/>
        <dbReference type="Rhea" id="RHEA-COMP:9925"/>
        <dbReference type="Rhea" id="RHEA-COMP:9945"/>
        <dbReference type="ChEBI" id="CHEBI:15377"/>
        <dbReference type="ChEBI" id="CHEBI:78784"/>
        <dbReference type="ChEBI" id="CHEBI:78827"/>
        <dbReference type="EC" id="4.2.1.59"/>
    </reaction>
</comment>
<dbReference type="AlphaFoldDB" id="A0A0A2M5R4"/>
<evidence type="ECO:0000256" key="17">
    <source>
        <dbReference type="HAMAP-Rule" id="MF_00388"/>
    </source>
</evidence>
<keyword evidence="12 18" id="KW-0456">Lyase</keyword>
<comment type="function">
    <text evidence="2 17">Catalyzes the hydrolysis of UDP-3-O-myristoyl-N-acetylglucosamine to form UDP-3-O-myristoylglucosamine and acetate, the committed step in lipid A biosynthesis.</text>
</comment>
<dbReference type="GO" id="GO:0103117">
    <property type="term" value="F:UDP-3-O-acyl-N-acetylglucosamine deacetylase activity"/>
    <property type="evidence" value="ECO:0007669"/>
    <property type="project" value="UniProtKB-UniRule"/>
</dbReference>
<dbReference type="NCBIfam" id="TIGR00325">
    <property type="entry name" value="lpxC"/>
    <property type="match status" value="1"/>
</dbReference>
<dbReference type="GO" id="GO:0006633">
    <property type="term" value="P:fatty acid biosynthetic process"/>
    <property type="evidence" value="ECO:0007669"/>
    <property type="project" value="UniProtKB-UniRule"/>
</dbReference>
<dbReference type="Pfam" id="PF03331">
    <property type="entry name" value="LpxC"/>
    <property type="match status" value="2"/>
</dbReference>
<evidence type="ECO:0000256" key="4">
    <source>
        <dbReference type="ARBA" id="ARBA00005002"/>
    </source>
</evidence>
<dbReference type="RefSeq" id="WP_035131209.1">
    <property type="nucleotide sequence ID" value="NZ_JRLV01000003.1"/>
</dbReference>
<comment type="similarity">
    <text evidence="15">In the N-terminal section; belongs to the LpxC family.</text>
</comment>
<dbReference type="InterPro" id="IPR010084">
    <property type="entry name" value="FabZ"/>
</dbReference>
<feature type="binding site" evidence="17">
    <location>
        <position position="260"/>
    </location>
    <ligand>
        <name>Zn(2+)</name>
        <dbReference type="ChEBI" id="CHEBI:29105"/>
    </ligand>
</feature>
<evidence type="ECO:0000256" key="8">
    <source>
        <dbReference type="ARBA" id="ARBA00022723"/>
    </source>
</evidence>